<gene>
    <name evidence="1" type="ORF">CT0861_07883</name>
</gene>
<evidence type="ECO:0008006" key="3">
    <source>
        <dbReference type="Google" id="ProtNLM"/>
    </source>
</evidence>
<keyword evidence="2" id="KW-1185">Reference proteome</keyword>
<organism evidence="1 2">
    <name type="scientific">Colletotrichum tofieldiae</name>
    <dbReference type="NCBI Taxonomy" id="708197"/>
    <lineage>
        <taxon>Eukaryota</taxon>
        <taxon>Fungi</taxon>
        <taxon>Dikarya</taxon>
        <taxon>Ascomycota</taxon>
        <taxon>Pezizomycotina</taxon>
        <taxon>Sordariomycetes</taxon>
        <taxon>Hypocreomycetidae</taxon>
        <taxon>Glomerellales</taxon>
        <taxon>Glomerellaceae</taxon>
        <taxon>Colletotrichum</taxon>
        <taxon>Colletotrichum spaethianum species complex</taxon>
    </lineage>
</organism>
<accession>A0A166YZA5</accession>
<dbReference type="AlphaFoldDB" id="A0A166YZA5"/>
<proteinExistence type="predicted"/>
<name>A0A166YZA5_9PEZI</name>
<dbReference type="Proteomes" id="UP000076552">
    <property type="component" value="Unassembled WGS sequence"/>
</dbReference>
<protein>
    <recommendedName>
        <fullName evidence="3">Transposase</fullName>
    </recommendedName>
</protein>
<reference evidence="1 2" key="1">
    <citation type="submission" date="2015-06" db="EMBL/GenBank/DDBJ databases">
        <title>Survival trade-offs in plant roots during colonization by closely related pathogenic and mutualistic fungi.</title>
        <authorList>
            <person name="Hacquard S."/>
            <person name="Kracher B."/>
            <person name="Hiruma K."/>
            <person name="Weinman A."/>
            <person name="Muench P."/>
            <person name="Garrido Oter R."/>
            <person name="Ver Loren van Themaat E."/>
            <person name="Dallerey J.-F."/>
            <person name="Damm U."/>
            <person name="Henrissat B."/>
            <person name="Lespinet O."/>
            <person name="Thon M."/>
            <person name="Kemen E."/>
            <person name="McHardy A.C."/>
            <person name="Schulze-Lefert P."/>
            <person name="O'Connell R.J."/>
        </authorList>
    </citation>
    <scope>NUCLEOTIDE SEQUENCE [LARGE SCALE GENOMIC DNA]</scope>
    <source>
        <strain evidence="1 2">0861</strain>
    </source>
</reference>
<evidence type="ECO:0000313" key="2">
    <source>
        <dbReference type="Proteomes" id="UP000076552"/>
    </source>
</evidence>
<evidence type="ECO:0000313" key="1">
    <source>
        <dbReference type="EMBL" id="KZL78234.1"/>
    </source>
</evidence>
<sequence>MGLGEKAKERGVKRLDRELLNEVAETIEPSVRSRPVAIDKNLAGSQSAIRPCCHSDKSRPKQWLQRCPLWNDIDAKTSAVSKKHFIWLEKAWTLQAHRSIAEKFLLGHSRLSLAV</sequence>
<dbReference type="EMBL" id="LFIV01000003">
    <property type="protein sequence ID" value="KZL78234.1"/>
    <property type="molecule type" value="Genomic_DNA"/>
</dbReference>
<comment type="caution">
    <text evidence="1">The sequence shown here is derived from an EMBL/GenBank/DDBJ whole genome shotgun (WGS) entry which is preliminary data.</text>
</comment>